<proteinExistence type="predicted"/>
<name>A0ABD3A996_9GENT</name>
<gene>
    <name evidence="1" type="ORF">ACH5RR_012435</name>
</gene>
<sequence>MIAFLGFYLQPHSQNFVENHPQKENFNAKWSEIQSSQSSNVEVDPSQQSLSSEFEVWTETVSGMKKGRVIGLAGFGRCDYGGISSDTCEMPTKLEITVQKQNKHIQNLQSTIIFL</sequence>
<dbReference type="AlphaFoldDB" id="A0ABD3A996"/>
<reference evidence="1 2" key="1">
    <citation type="submission" date="2024-11" db="EMBL/GenBank/DDBJ databases">
        <title>A near-complete genome assembly of Cinchona calisaya.</title>
        <authorList>
            <person name="Lian D.C."/>
            <person name="Zhao X.W."/>
            <person name="Wei L."/>
        </authorList>
    </citation>
    <scope>NUCLEOTIDE SEQUENCE [LARGE SCALE GENOMIC DNA]</scope>
    <source>
        <tissue evidence="1">Nenye</tissue>
    </source>
</reference>
<accession>A0ABD3A996</accession>
<keyword evidence="2" id="KW-1185">Reference proteome</keyword>
<protein>
    <submittedName>
        <fullName evidence="1">Uncharacterized protein</fullName>
    </submittedName>
</protein>
<evidence type="ECO:0000313" key="2">
    <source>
        <dbReference type="Proteomes" id="UP001630127"/>
    </source>
</evidence>
<comment type="caution">
    <text evidence="1">The sequence shown here is derived from an EMBL/GenBank/DDBJ whole genome shotgun (WGS) entry which is preliminary data.</text>
</comment>
<dbReference type="EMBL" id="JBJUIK010000005">
    <property type="protein sequence ID" value="KAL3527779.1"/>
    <property type="molecule type" value="Genomic_DNA"/>
</dbReference>
<evidence type="ECO:0000313" key="1">
    <source>
        <dbReference type="EMBL" id="KAL3527779.1"/>
    </source>
</evidence>
<dbReference type="Proteomes" id="UP001630127">
    <property type="component" value="Unassembled WGS sequence"/>
</dbReference>
<organism evidence="1 2">
    <name type="scientific">Cinchona calisaya</name>
    <dbReference type="NCBI Taxonomy" id="153742"/>
    <lineage>
        <taxon>Eukaryota</taxon>
        <taxon>Viridiplantae</taxon>
        <taxon>Streptophyta</taxon>
        <taxon>Embryophyta</taxon>
        <taxon>Tracheophyta</taxon>
        <taxon>Spermatophyta</taxon>
        <taxon>Magnoliopsida</taxon>
        <taxon>eudicotyledons</taxon>
        <taxon>Gunneridae</taxon>
        <taxon>Pentapetalae</taxon>
        <taxon>asterids</taxon>
        <taxon>lamiids</taxon>
        <taxon>Gentianales</taxon>
        <taxon>Rubiaceae</taxon>
        <taxon>Cinchonoideae</taxon>
        <taxon>Cinchoneae</taxon>
        <taxon>Cinchona</taxon>
    </lineage>
</organism>